<evidence type="ECO:0008006" key="6">
    <source>
        <dbReference type="Google" id="ProtNLM"/>
    </source>
</evidence>
<dbReference type="Pfam" id="PF00400">
    <property type="entry name" value="WD40"/>
    <property type="match status" value="2"/>
</dbReference>
<dbReference type="InterPro" id="IPR036322">
    <property type="entry name" value="WD40_repeat_dom_sf"/>
</dbReference>
<dbReference type="EMBL" id="CP114767">
    <property type="protein sequence ID" value="WBA43229.1"/>
    <property type="molecule type" value="Genomic_DNA"/>
</dbReference>
<gene>
    <name evidence="4" type="ORF">O3303_06595</name>
</gene>
<organism evidence="4 5">
    <name type="scientific">Hymenobacter canadensis</name>
    <dbReference type="NCBI Taxonomy" id="2999067"/>
    <lineage>
        <taxon>Bacteria</taxon>
        <taxon>Pseudomonadati</taxon>
        <taxon>Bacteroidota</taxon>
        <taxon>Cytophagia</taxon>
        <taxon>Cytophagales</taxon>
        <taxon>Hymenobacteraceae</taxon>
        <taxon>Hymenobacter</taxon>
    </lineage>
</organism>
<dbReference type="InterPro" id="IPR015943">
    <property type="entry name" value="WD40/YVTN_repeat-like_dom_sf"/>
</dbReference>
<proteinExistence type="predicted"/>
<accession>A0ABY7LTQ0</accession>
<dbReference type="Proteomes" id="UP001211005">
    <property type="component" value="Chromosome"/>
</dbReference>
<dbReference type="InterPro" id="IPR001680">
    <property type="entry name" value="WD40_rpt"/>
</dbReference>
<evidence type="ECO:0000256" key="1">
    <source>
        <dbReference type="ARBA" id="ARBA00022574"/>
    </source>
</evidence>
<dbReference type="PANTHER" id="PTHR19857">
    <property type="entry name" value="MITOCHONDRIAL DIVISION PROTEIN 1-RELATED"/>
    <property type="match status" value="1"/>
</dbReference>
<evidence type="ECO:0000313" key="4">
    <source>
        <dbReference type="EMBL" id="WBA43229.1"/>
    </source>
</evidence>
<dbReference type="Gene3D" id="2.130.10.10">
    <property type="entry name" value="YVTN repeat-like/Quinoprotein amine dehydrogenase"/>
    <property type="match status" value="2"/>
</dbReference>
<reference evidence="4 5" key="1">
    <citation type="submission" date="2022-12" db="EMBL/GenBank/DDBJ databases">
        <title>Hymenobacter canadensis sp. nov. isolated from lake water of the Cambridge Bay, Canada.</title>
        <authorList>
            <person name="Kim W.H."/>
            <person name="Lee Y.M."/>
        </authorList>
    </citation>
    <scope>NUCLEOTIDE SEQUENCE [LARGE SCALE GENOMIC DNA]</scope>
    <source>
        <strain evidence="4 5">PAMC 29467</strain>
    </source>
</reference>
<feature type="repeat" description="WD" evidence="3">
    <location>
        <begin position="68"/>
        <end position="109"/>
    </location>
</feature>
<dbReference type="InterPro" id="IPR051179">
    <property type="entry name" value="WD_repeat_multifunction"/>
</dbReference>
<keyword evidence="5" id="KW-1185">Reference proteome</keyword>
<evidence type="ECO:0000313" key="5">
    <source>
        <dbReference type="Proteomes" id="UP001211005"/>
    </source>
</evidence>
<name>A0ABY7LTQ0_9BACT</name>
<sequence length="309" mass="33440">MIRLFSVLLLSWLLGPGALPTPRREFVMPEGSGSLTGFSRNGRLVGVSGGTAQVAVFQTGTGLLLRTYRGHQQPVVAFAFSPRLDTVVSVDASGQAHAWNPETLTTLARWQAPAGVTRVLFSPDGQQALLASRSRRWLWNLRYPATEPVELEFSGLVVGDITALSFSTDGTRLATGFDTGTVLVQDLKTRTHQQVALFRTPVQGLSFGRDSLLAVAGTPEFRSWHPGTSAAPHTQPLEQPAVAIAFDEDAQLVLLGSPTGLTSVWSPPEKQLIFTCQGKGRTSFVQFQPEGSLILAAFTEDRAKTWKLQ</sequence>
<protein>
    <recommendedName>
        <fullName evidence="6">WD40 repeat domain-containing protein</fullName>
    </recommendedName>
</protein>
<keyword evidence="2" id="KW-0677">Repeat</keyword>
<dbReference type="PROSITE" id="PS50082">
    <property type="entry name" value="WD_REPEATS_2"/>
    <property type="match status" value="1"/>
</dbReference>
<dbReference type="PANTHER" id="PTHR19857:SF8">
    <property type="entry name" value="ANGIO-ASSOCIATED MIGRATORY CELL PROTEIN"/>
    <property type="match status" value="1"/>
</dbReference>
<evidence type="ECO:0000256" key="3">
    <source>
        <dbReference type="PROSITE-ProRule" id="PRU00221"/>
    </source>
</evidence>
<evidence type="ECO:0000256" key="2">
    <source>
        <dbReference type="ARBA" id="ARBA00022737"/>
    </source>
</evidence>
<dbReference type="SMART" id="SM00320">
    <property type="entry name" value="WD40"/>
    <property type="match status" value="5"/>
</dbReference>
<keyword evidence="1 3" id="KW-0853">WD repeat</keyword>
<dbReference type="SUPFAM" id="SSF50978">
    <property type="entry name" value="WD40 repeat-like"/>
    <property type="match status" value="1"/>
</dbReference>
<dbReference type="RefSeq" id="WP_269561273.1">
    <property type="nucleotide sequence ID" value="NZ_CP114767.1"/>
</dbReference>